<reference evidence="4 5" key="1">
    <citation type="submission" date="2007-08" db="EMBL/GenBank/DDBJ databases">
        <title>Complete sequence of Shewanella sediminis HAW-EB3.</title>
        <authorList>
            <consortium name="US DOE Joint Genome Institute"/>
            <person name="Copeland A."/>
            <person name="Lucas S."/>
            <person name="Lapidus A."/>
            <person name="Barry K."/>
            <person name="Glavina del Rio T."/>
            <person name="Dalin E."/>
            <person name="Tice H."/>
            <person name="Pitluck S."/>
            <person name="Chertkov O."/>
            <person name="Brettin T."/>
            <person name="Bruce D."/>
            <person name="Detter J.C."/>
            <person name="Han C."/>
            <person name="Schmutz J."/>
            <person name="Larimer F."/>
            <person name="Land M."/>
            <person name="Hauser L."/>
            <person name="Kyrpides N."/>
            <person name="Kim E."/>
            <person name="Zhao J.-S."/>
            <person name="Richardson P."/>
        </authorList>
    </citation>
    <scope>NUCLEOTIDE SEQUENCE [LARGE SCALE GENOMIC DNA]</scope>
    <source>
        <strain evidence="4 5">HAW-EB3</strain>
    </source>
</reference>
<proteinExistence type="predicted"/>
<dbReference type="CDD" id="cd04301">
    <property type="entry name" value="NAT_SF"/>
    <property type="match status" value="1"/>
</dbReference>
<dbReference type="InterPro" id="IPR016181">
    <property type="entry name" value="Acyl_CoA_acyltransferase"/>
</dbReference>
<dbReference type="AlphaFoldDB" id="A8FQS1"/>
<dbReference type="PANTHER" id="PTHR43877">
    <property type="entry name" value="AMINOALKYLPHOSPHONATE N-ACETYLTRANSFERASE-RELATED-RELATED"/>
    <property type="match status" value="1"/>
</dbReference>
<keyword evidence="1 4" id="KW-0808">Transferase</keyword>
<dbReference type="HOGENOM" id="CLU_087351_4_1_6"/>
<organism evidence="4 5">
    <name type="scientific">Shewanella sediminis (strain HAW-EB3)</name>
    <dbReference type="NCBI Taxonomy" id="425104"/>
    <lineage>
        <taxon>Bacteria</taxon>
        <taxon>Pseudomonadati</taxon>
        <taxon>Pseudomonadota</taxon>
        <taxon>Gammaproteobacteria</taxon>
        <taxon>Alteromonadales</taxon>
        <taxon>Shewanellaceae</taxon>
        <taxon>Shewanella</taxon>
    </lineage>
</organism>
<dbReference type="InterPro" id="IPR050832">
    <property type="entry name" value="Bact_Acetyltransf"/>
</dbReference>
<accession>A8FQS1</accession>
<gene>
    <name evidence="4" type="ordered locus">Ssed_0582</name>
</gene>
<name>A8FQS1_SHESH</name>
<dbReference type="Proteomes" id="UP000002015">
    <property type="component" value="Chromosome"/>
</dbReference>
<feature type="domain" description="N-acetyltransferase" evidence="3">
    <location>
        <begin position="2"/>
        <end position="155"/>
    </location>
</feature>
<keyword evidence="2" id="KW-0012">Acyltransferase</keyword>
<dbReference type="PANTHER" id="PTHR43877:SF2">
    <property type="entry name" value="AMINOALKYLPHOSPHONATE N-ACETYLTRANSFERASE-RELATED"/>
    <property type="match status" value="1"/>
</dbReference>
<dbReference type="InterPro" id="IPR000182">
    <property type="entry name" value="GNAT_dom"/>
</dbReference>
<dbReference type="eggNOG" id="COG0456">
    <property type="taxonomic scope" value="Bacteria"/>
</dbReference>
<evidence type="ECO:0000313" key="5">
    <source>
        <dbReference type="Proteomes" id="UP000002015"/>
    </source>
</evidence>
<dbReference type="SUPFAM" id="SSF55729">
    <property type="entry name" value="Acyl-CoA N-acyltransferases (Nat)"/>
    <property type="match status" value="1"/>
</dbReference>
<dbReference type="RefSeq" id="WP_012140931.1">
    <property type="nucleotide sequence ID" value="NC_009831.1"/>
</dbReference>
<dbReference type="STRING" id="425104.Ssed_0582"/>
<dbReference type="KEGG" id="sse:Ssed_0582"/>
<evidence type="ECO:0000259" key="3">
    <source>
        <dbReference type="PROSITE" id="PS51186"/>
    </source>
</evidence>
<dbReference type="OrthoDB" id="7356080at2"/>
<sequence>MILIRKAVEGDAQAIYDLRSRAILEECAGFYSAEQLSLWTKGGVSESLMTDIVNSFYVSEIDGQVIGSGKLTIETGMLDAIFVEPEFFGRGAARLMVSFLENLALESGLSSIKLESTLNAAPFYRRCGFVGDEISTYHSPRGISLDCVPMLKSLEKREQGDASQQ</sequence>
<dbReference type="EMBL" id="CP000821">
    <property type="protein sequence ID" value="ABV35194.1"/>
    <property type="molecule type" value="Genomic_DNA"/>
</dbReference>
<dbReference type="PROSITE" id="PS51186">
    <property type="entry name" value="GNAT"/>
    <property type="match status" value="1"/>
</dbReference>
<evidence type="ECO:0000256" key="2">
    <source>
        <dbReference type="ARBA" id="ARBA00023315"/>
    </source>
</evidence>
<keyword evidence="5" id="KW-1185">Reference proteome</keyword>
<dbReference type="Pfam" id="PF13508">
    <property type="entry name" value="Acetyltransf_7"/>
    <property type="match status" value="1"/>
</dbReference>
<dbReference type="GO" id="GO:0016747">
    <property type="term" value="F:acyltransferase activity, transferring groups other than amino-acyl groups"/>
    <property type="evidence" value="ECO:0007669"/>
    <property type="project" value="InterPro"/>
</dbReference>
<evidence type="ECO:0000256" key="1">
    <source>
        <dbReference type="ARBA" id="ARBA00022679"/>
    </source>
</evidence>
<evidence type="ECO:0000313" key="4">
    <source>
        <dbReference type="EMBL" id="ABV35194.1"/>
    </source>
</evidence>
<protein>
    <submittedName>
        <fullName evidence="4">GCN5-related N-acetyltransferase</fullName>
    </submittedName>
</protein>
<dbReference type="Gene3D" id="3.40.630.30">
    <property type="match status" value="1"/>
</dbReference>